<evidence type="ECO:0000256" key="2">
    <source>
        <dbReference type="ARBA" id="ARBA00001913"/>
    </source>
</evidence>
<feature type="binding site" evidence="15">
    <location>
        <position position="215"/>
    </location>
    <ligand>
        <name>a divalent metal cation</name>
        <dbReference type="ChEBI" id="CHEBI:60240"/>
    </ligand>
</feature>
<feature type="domain" description="SMP-30/Gluconolactonase/LRE-like region" evidence="16">
    <location>
        <begin position="14"/>
        <end position="275"/>
    </location>
</feature>
<dbReference type="EMBL" id="GEDC01000836">
    <property type="protein sequence ID" value="JAS36462.1"/>
    <property type="molecule type" value="Transcribed_RNA"/>
</dbReference>
<feature type="binding site" evidence="15">
    <location>
        <position position="163"/>
    </location>
    <ligand>
        <name>a divalent metal cation</name>
        <dbReference type="ChEBI" id="CHEBI:60240"/>
    </ligand>
</feature>
<sequence length="310" mass="34589">MEPIIEPIGDIVELGEGPIYDEESKNIYFVDIFQAAIQRYNTETKEHYTAKLASGGTVSLIVQVEGQKDRFLIGHNNNLELITWDGKSEVIDKTEIYARLESMKAKTRINDGKVDPAGRIWAGTMGPNVEGTLNDFVPEQGSLYMASRDRDVSKQLAKIGISNGLSWSLDCTKFYFIDSLKYKVDSYDYNHDTGELSNENTIFDFKTNNIEGLPDGMTMDFEGKLWVACYGGGQILRIDPDNGKLLRTIKLPALEITSACFGGPNYDQLYVTSARKLVTPDQSKKYPYAGSLFKITNLGVDGVPSFKIKL</sequence>
<evidence type="ECO:0000256" key="5">
    <source>
        <dbReference type="ARBA" id="ARBA00004496"/>
    </source>
</evidence>
<dbReference type="GO" id="GO:0004341">
    <property type="term" value="F:gluconolactonase activity"/>
    <property type="evidence" value="ECO:0007669"/>
    <property type="project" value="UniProtKB-EC"/>
</dbReference>
<comment type="cofactor">
    <cofactor evidence="4">
        <name>Mg(2+)</name>
        <dbReference type="ChEBI" id="CHEBI:18420"/>
    </cofactor>
</comment>
<name>A0A1B6BZ00_9HEMI</name>
<dbReference type="InterPro" id="IPR011042">
    <property type="entry name" value="6-blade_b-propeller_TolB-like"/>
</dbReference>
<dbReference type="InterPro" id="IPR013658">
    <property type="entry name" value="SGL"/>
</dbReference>
<evidence type="ECO:0000256" key="14">
    <source>
        <dbReference type="PIRSR" id="PIRSR605511-1"/>
    </source>
</evidence>
<keyword evidence="12" id="KW-0106">Calcium</keyword>
<feature type="binding site" evidence="15">
    <location>
        <position position="110"/>
    </location>
    <ligand>
        <name>substrate</name>
    </ligand>
</feature>
<evidence type="ECO:0000256" key="8">
    <source>
        <dbReference type="ARBA" id="ARBA00016808"/>
    </source>
</evidence>
<dbReference type="PRINTS" id="PR01791">
    <property type="entry name" value="REGUCALCIN"/>
</dbReference>
<dbReference type="AlphaFoldDB" id="A0A1B6BZ00"/>
<comment type="cofactor">
    <cofactor evidence="3">
        <name>Mn(2+)</name>
        <dbReference type="ChEBI" id="CHEBI:29035"/>
    </cofactor>
</comment>
<evidence type="ECO:0000256" key="9">
    <source>
        <dbReference type="ARBA" id="ARBA00022490"/>
    </source>
</evidence>
<dbReference type="GO" id="GO:0005509">
    <property type="term" value="F:calcium ion binding"/>
    <property type="evidence" value="ECO:0007669"/>
    <property type="project" value="InterPro"/>
</dbReference>
<feature type="active site" description="Proton donor/acceptor" evidence="14">
    <location>
        <position position="215"/>
    </location>
</feature>
<dbReference type="PANTHER" id="PTHR10907:SF66">
    <property type="entry name" value="MIP34848P1-RELATED"/>
    <property type="match status" value="1"/>
</dbReference>
<accession>A0A1B6BZ00</accession>
<dbReference type="InterPro" id="IPR005511">
    <property type="entry name" value="SMP-30"/>
</dbReference>
<dbReference type="Pfam" id="PF08450">
    <property type="entry name" value="SGL"/>
    <property type="match status" value="1"/>
</dbReference>
<dbReference type="Gene3D" id="2.120.10.30">
    <property type="entry name" value="TolB, C-terminal domain"/>
    <property type="match status" value="1"/>
</dbReference>
<evidence type="ECO:0000256" key="15">
    <source>
        <dbReference type="PIRSR" id="PIRSR605511-2"/>
    </source>
</evidence>
<dbReference type="EMBL" id="GEDC01030791">
    <property type="protein sequence ID" value="JAS06507.1"/>
    <property type="molecule type" value="Transcribed_RNA"/>
</dbReference>
<evidence type="ECO:0000256" key="10">
    <source>
        <dbReference type="ARBA" id="ARBA00022723"/>
    </source>
</evidence>
<comment type="cofactor">
    <cofactor evidence="15">
        <name>Zn(2+)</name>
        <dbReference type="ChEBI" id="CHEBI:29105"/>
    </cofactor>
    <text evidence="15">Binds 1 divalent metal cation per subunit.</text>
</comment>
<reference evidence="17" key="1">
    <citation type="submission" date="2015-12" db="EMBL/GenBank/DDBJ databases">
        <title>De novo transcriptome assembly of four potential Pierce s Disease insect vectors from Arizona vineyards.</title>
        <authorList>
            <person name="Tassone E.E."/>
        </authorList>
    </citation>
    <scope>NUCLEOTIDE SEQUENCE</scope>
</reference>
<gene>
    <name evidence="17" type="ORF">g.4405</name>
    <name evidence="18" type="ORF">g.4406</name>
</gene>
<protein>
    <recommendedName>
        <fullName evidence="8">Regucalcin</fullName>
        <ecNumber evidence="7">3.1.1.17</ecNumber>
    </recommendedName>
    <alternativeName>
        <fullName evidence="13">Gluconolactonase</fullName>
    </alternativeName>
</protein>
<dbReference type="FunFam" id="2.120.10.30:FF:000027">
    <property type="entry name" value="Regucalcin homologue"/>
    <property type="match status" value="1"/>
</dbReference>
<comment type="similarity">
    <text evidence="6">Belongs to the SMP-30/CGR1 family.</text>
</comment>
<evidence type="ECO:0000256" key="1">
    <source>
        <dbReference type="ARBA" id="ARBA00001589"/>
    </source>
</evidence>
<keyword evidence="11" id="KW-0378">Hydrolase</keyword>
<evidence type="ECO:0000259" key="16">
    <source>
        <dbReference type="Pfam" id="PF08450"/>
    </source>
</evidence>
<keyword evidence="9" id="KW-0963">Cytoplasm</keyword>
<evidence type="ECO:0000313" key="17">
    <source>
        <dbReference type="EMBL" id="JAS06507.1"/>
    </source>
</evidence>
<comment type="subcellular location">
    <subcellularLocation>
        <location evidence="5">Cytoplasm</location>
    </subcellularLocation>
</comment>
<comment type="catalytic activity">
    <reaction evidence="1">
        <text>D-glucono-1,5-lactone + H2O = D-gluconate + H(+)</text>
        <dbReference type="Rhea" id="RHEA:10440"/>
        <dbReference type="ChEBI" id="CHEBI:15377"/>
        <dbReference type="ChEBI" id="CHEBI:15378"/>
        <dbReference type="ChEBI" id="CHEBI:16217"/>
        <dbReference type="ChEBI" id="CHEBI:18391"/>
        <dbReference type="EC" id="3.1.1.17"/>
    </reaction>
</comment>
<dbReference type="GO" id="GO:0019853">
    <property type="term" value="P:L-ascorbic acid biosynthetic process"/>
    <property type="evidence" value="ECO:0007669"/>
    <property type="project" value="TreeGrafter"/>
</dbReference>
<evidence type="ECO:0000256" key="7">
    <source>
        <dbReference type="ARBA" id="ARBA00013227"/>
    </source>
</evidence>
<evidence type="ECO:0000256" key="13">
    <source>
        <dbReference type="ARBA" id="ARBA00032464"/>
    </source>
</evidence>
<evidence type="ECO:0000256" key="12">
    <source>
        <dbReference type="ARBA" id="ARBA00022837"/>
    </source>
</evidence>
<dbReference type="EC" id="3.1.1.17" evidence="7"/>
<evidence type="ECO:0000256" key="3">
    <source>
        <dbReference type="ARBA" id="ARBA00001936"/>
    </source>
</evidence>
<dbReference type="GO" id="GO:0005737">
    <property type="term" value="C:cytoplasm"/>
    <property type="evidence" value="ECO:0007669"/>
    <property type="project" value="UniProtKB-SubCell"/>
</dbReference>
<feature type="binding site" evidence="15">
    <location>
        <position position="108"/>
    </location>
    <ligand>
        <name>substrate</name>
    </ligand>
</feature>
<evidence type="ECO:0000313" key="18">
    <source>
        <dbReference type="EMBL" id="JAS36462.1"/>
    </source>
</evidence>
<dbReference type="PRINTS" id="PR01790">
    <property type="entry name" value="SMP30FAMILY"/>
</dbReference>
<keyword evidence="10 15" id="KW-0479">Metal-binding</keyword>
<evidence type="ECO:0000256" key="6">
    <source>
        <dbReference type="ARBA" id="ARBA00008853"/>
    </source>
</evidence>
<dbReference type="GO" id="GO:0030234">
    <property type="term" value="F:enzyme regulator activity"/>
    <property type="evidence" value="ECO:0007669"/>
    <property type="project" value="InterPro"/>
</dbReference>
<evidence type="ECO:0000256" key="11">
    <source>
        <dbReference type="ARBA" id="ARBA00022801"/>
    </source>
</evidence>
<dbReference type="InterPro" id="IPR008367">
    <property type="entry name" value="Regucalcin"/>
</dbReference>
<organism evidence="17">
    <name type="scientific">Clastoptera arizonana</name>
    <name type="common">Arizona spittle bug</name>
    <dbReference type="NCBI Taxonomy" id="38151"/>
    <lineage>
        <taxon>Eukaryota</taxon>
        <taxon>Metazoa</taxon>
        <taxon>Ecdysozoa</taxon>
        <taxon>Arthropoda</taxon>
        <taxon>Hexapoda</taxon>
        <taxon>Insecta</taxon>
        <taxon>Pterygota</taxon>
        <taxon>Neoptera</taxon>
        <taxon>Paraneoptera</taxon>
        <taxon>Hemiptera</taxon>
        <taxon>Auchenorrhyncha</taxon>
        <taxon>Cercopoidea</taxon>
        <taxon>Clastopteridae</taxon>
        <taxon>Clastoptera</taxon>
    </lineage>
</organism>
<comment type="cofactor">
    <cofactor evidence="2">
        <name>Ca(2+)</name>
        <dbReference type="ChEBI" id="CHEBI:29108"/>
    </cofactor>
</comment>
<proteinExistence type="inferred from homology"/>
<evidence type="ECO:0000256" key="4">
    <source>
        <dbReference type="ARBA" id="ARBA00001946"/>
    </source>
</evidence>
<dbReference type="SUPFAM" id="SSF63829">
    <property type="entry name" value="Calcium-dependent phosphotriesterase"/>
    <property type="match status" value="1"/>
</dbReference>
<feature type="binding site" evidence="15">
    <location>
        <position position="16"/>
    </location>
    <ligand>
        <name>a divalent metal cation</name>
        <dbReference type="ChEBI" id="CHEBI:60240"/>
    </ligand>
</feature>
<dbReference type="PANTHER" id="PTHR10907">
    <property type="entry name" value="REGUCALCIN"/>
    <property type="match status" value="1"/>
</dbReference>
<keyword evidence="15" id="KW-0862">Zinc</keyword>